<evidence type="ECO:0000313" key="4">
    <source>
        <dbReference type="Proteomes" id="UP000294830"/>
    </source>
</evidence>
<organism evidence="3 4">
    <name type="scientific">Acetobacteroides hydrogenigenes</name>
    <dbReference type="NCBI Taxonomy" id="979970"/>
    <lineage>
        <taxon>Bacteria</taxon>
        <taxon>Pseudomonadati</taxon>
        <taxon>Bacteroidota</taxon>
        <taxon>Bacteroidia</taxon>
        <taxon>Bacteroidales</taxon>
        <taxon>Rikenellaceae</taxon>
        <taxon>Acetobacteroides</taxon>
    </lineage>
</organism>
<evidence type="ECO:0000313" key="3">
    <source>
        <dbReference type="EMBL" id="TCN68853.1"/>
    </source>
</evidence>
<dbReference type="PANTHER" id="PTHR11178">
    <property type="entry name" value="IRON-SULFUR CLUSTER SCAFFOLD PROTEIN NFU-RELATED"/>
    <property type="match status" value="1"/>
</dbReference>
<dbReference type="RefSeq" id="WP_207895598.1">
    <property type="nucleotide sequence ID" value="NZ_SLWB01000005.1"/>
</dbReference>
<dbReference type="GO" id="GO:0051536">
    <property type="term" value="F:iron-sulfur cluster binding"/>
    <property type="evidence" value="ECO:0007669"/>
    <property type="project" value="InterPro"/>
</dbReference>
<comment type="caution">
    <text evidence="3">The sequence shown here is derived from an EMBL/GenBank/DDBJ whole genome shotgun (WGS) entry which is preliminary data.</text>
</comment>
<reference evidence="3 4" key="1">
    <citation type="submission" date="2019-03" db="EMBL/GenBank/DDBJ databases">
        <title>Genomic Encyclopedia of Archaeal and Bacterial Type Strains, Phase II (KMG-II): from individual species to whole genera.</title>
        <authorList>
            <person name="Goeker M."/>
        </authorList>
    </citation>
    <scope>NUCLEOTIDE SEQUENCE [LARGE SCALE GENOMIC DNA]</scope>
    <source>
        <strain evidence="3 4">RL-C</strain>
    </source>
</reference>
<proteinExistence type="inferred from homology"/>
<name>A0A4R2EJI3_9BACT</name>
<sequence length="86" mass="9410">MEANDSLVERIEKALDTIRPFLKNDGGDVQLAEITPDMVVKVVLLGACGSCPFSLMTLKNGIELAIKRDVPEVKEVISIQDNEVII</sequence>
<keyword evidence="4" id="KW-1185">Reference proteome</keyword>
<dbReference type="GO" id="GO:0016226">
    <property type="term" value="P:iron-sulfur cluster assembly"/>
    <property type="evidence" value="ECO:0007669"/>
    <property type="project" value="InterPro"/>
</dbReference>
<dbReference type="PANTHER" id="PTHR11178:SF1">
    <property type="entry name" value="NFU1 IRON-SULFUR CLUSTER SCAFFOLD HOMOLOG, MITOCHONDRIAL"/>
    <property type="match status" value="1"/>
</dbReference>
<dbReference type="SUPFAM" id="SSF117916">
    <property type="entry name" value="Fe-S cluster assembly (FSCA) domain-like"/>
    <property type="match status" value="1"/>
</dbReference>
<dbReference type="GO" id="GO:0005506">
    <property type="term" value="F:iron ion binding"/>
    <property type="evidence" value="ECO:0007669"/>
    <property type="project" value="InterPro"/>
</dbReference>
<dbReference type="InterPro" id="IPR034904">
    <property type="entry name" value="FSCA_dom_sf"/>
</dbReference>
<comment type="similarity">
    <text evidence="1">Belongs to the NifU family.</text>
</comment>
<dbReference type="InterPro" id="IPR001075">
    <property type="entry name" value="NIF_FeS_clus_asmbl_NifU_C"/>
</dbReference>
<dbReference type="Proteomes" id="UP000294830">
    <property type="component" value="Unassembled WGS sequence"/>
</dbReference>
<dbReference type="Gene3D" id="3.30.300.130">
    <property type="entry name" value="Fe-S cluster assembly (FSCA)"/>
    <property type="match status" value="1"/>
</dbReference>
<dbReference type="AlphaFoldDB" id="A0A4R2EJI3"/>
<feature type="domain" description="NIF system FeS cluster assembly NifU C-terminal" evidence="2">
    <location>
        <begin position="11"/>
        <end position="77"/>
    </location>
</feature>
<protein>
    <submittedName>
        <fullName evidence="3">Fe-S cluster biogenesis protein NfuA</fullName>
    </submittedName>
</protein>
<dbReference type="EMBL" id="SLWB01000005">
    <property type="protein sequence ID" value="TCN68853.1"/>
    <property type="molecule type" value="Genomic_DNA"/>
</dbReference>
<accession>A0A4R2EJI3</accession>
<evidence type="ECO:0000256" key="1">
    <source>
        <dbReference type="ARBA" id="ARBA00006420"/>
    </source>
</evidence>
<dbReference type="Pfam" id="PF01106">
    <property type="entry name" value="NifU"/>
    <property type="match status" value="1"/>
</dbReference>
<gene>
    <name evidence="3" type="ORF">CLV25_10555</name>
</gene>
<evidence type="ECO:0000259" key="2">
    <source>
        <dbReference type="Pfam" id="PF01106"/>
    </source>
</evidence>